<feature type="binding site" evidence="6">
    <location>
        <position position="67"/>
    </location>
    <ligand>
        <name>Mg(2+)</name>
        <dbReference type="ChEBI" id="CHEBI:18420"/>
        <label>1</label>
    </ligand>
</feature>
<sequence length="254" mass="26536">MTDPELLALATRLAGEASAVILAVREGGFVVDRKEDYSPVTAADRAAERLITAGLRAATPTIPVIAEEEVAGGRVTVPGEIFWLVDPLDGTRDFAAGLADFTVNIGLVRAGSAVLGVVAVPASGEVFSGIFGLGAWKQEGAARRPIRARRPPPEGLHVLASRFHGDDPALARALAAYRVARVTHIGSAVKFCRLAEGVADFYPRLGRTMEWDTAAPQAVLEAAGGAVRTAEGAPLRYGKPGFANPPFFCTGLPA</sequence>
<comment type="cofactor">
    <cofactor evidence="6 7">
        <name>Mg(2+)</name>
        <dbReference type="ChEBI" id="CHEBI:18420"/>
    </cofactor>
</comment>
<keyword evidence="2 6" id="KW-1003">Cell membrane</keyword>
<feature type="binding site" evidence="6">
    <location>
        <position position="89"/>
    </location>
    <ligand>
        <name>Mg(2+)</name>
        <dbReference type="ChEBI" id="CHEBI:18420"/>
        <label>2</label>
    </ligand>
</feature>
<dbReference type="Pfam" id="PF00459">
    <property type="entry name" value="Inositol_P"/>
    <property type="match status" value="1"/>
</dbReference>
<keyword evidence="5 6" id="KW-0472">Membrane</keyword>
<dbReference type="PROSITE" id="PS00630">
    <property type="entry name" value="IMP_2"/>
    <property type="match status" value="1"/>
</dbReference>
<gene>
    <name evidence="6 8" type="primary">cysQ</name>
    <name evidence="8" type="ORF">ENY07_10985</name>
</gene>
<evidence type="ECO:0000256" key="4">
    <source>
        <dbReference type="ARBA" id="ARBA00022801"/>
    </source>
</evidence>
<feature type="binding site" evidence="7">
    <location>
        <position position="67"/>
    </location>
    <ligand>
        <name>Mg(2+)</name>
        <dbReference type="ChEBI" id="CHEBI:18420"/>
        <label>1</label>
        <note>catalytic</note>
    </ligand>
</feature>
<dbReference type="HAMAP" id="MF_02095">
    <property type="entry name" value="CysQ"/>
    <property type="match status" value="1"/>
</dbReference>
<dbReference type="GO" id="GO:0005886">
    <property type="term" value="C:plasma membrane"/>
    <property type="evidence" value="ECO:0007669"/>
    <property type="project" value="UniProtKB-SubCell"/>
</dbReference>
<evidence type="ECO:0000256" key="5">
    <source>
        <dbReference type="ARBA" id="ARBA00023136"/>
    </source>
</evidence>
<comment type="similarity">
    <text evidence="1 6">Belongs to the inositol monophosphatase superfamily. CysQ family.</text>
</comment>
<evidence type="ECO:0000256" key="2">
    <source>
        <dbReference type="ARBA" id="ARBA00022475"/>
    </source>
</evidence>
<accession>A0A8J4HC72</accession>
<dbReference type="PANTHER" id="PTHR43028">
    <property type="entry name" value="3'(2'),5'-BISPHOSPHATE NUCLEOTIDASE 1"/>
    <property type="match status" value="1"/>
</dbReference>
<dbReference type="InterPro" id="IPR006240">
    <property type="entry name" value="CysQ"/>
</dbReference>
<comment type="subcellular location">
    <subcellularLocation>
        <location evidence="6">Cell inner membrane</location>
        <topology evidence="6">Peripheral membrane protein</topology>
        <orientation evidence="6">Cytoplasmic side</orientation>
    </subcellularLocation>
</comment>
<organism evidence="8">
    <name type="scientific">Acidicaldus sp</name>
    <dbReference type="NCBI Taxonomy" id="1872105"/>
    <lineage>
        <taxon>Bacteria</taxon>
        <taxon>Pseudomonadati</taxon>
        <taxon>Pseudomonadota</taxon>
        <taxon>Alphaproteobacteria</taxon>
        <taxon>Acetobacterales</taxon>
        <taxon>Acetobacteraceae</taxon>
        <taxon>Acidicaldus</taxon>
    </lineage>
</organism>
<feature type="binding site" evidence="6">
    <location>
        <position position="212"/>
    </location>
    <ligand>
        <name>Mg(2+)</name>
        <dbReference type="ChEBI" id="CHEBI:18420"/>
        <label>2</label>
    </ligand>
</feature>
<dbReference type="Gene3D" id="3.40.190.80">
    <property type="match status" value="1"/>
</dbReference>
<keyword evidence="6 7" id="KW-0479">Metal-binding</keyword>
<comment type="function">
    <text evidence="6">Converts adenosine-3',5'-bisphosphate (PAP) to AMP.</text>
</comment>
<dbReference type="GO" id="GO:0000287">
    <property type="term" value="F:magnesium ion binding"/>
    <property type="evidence" value="ECO:0007669"/>
    <property type="project" value="UniProtKB-UniRule"/>
</dbReference>
<keyword evidence="4 6" id="KW-0378">Hydrolase</keyword>
<dbReference type="NCBIfam" id="TIGR01331">
    <property type="entry name" value="bisphos_cysQ"/>
    <property type="match status" value="1"/>
</dbReference>
<dbReference type="GO" id="GO:0050427">
    <property type="term" value="P:3'-phosphoadenosine 5'-phosphosulfate metabolic process"/>
    <property type="evidence" value="ECO:0007669"/>
    <property type="project" value="TreeGrafter"/>
</dbReference>
<feature type="binding site" evidence="6">
    <location>
        <position position="86"/>
    </location>
    <ligand>
        <name>Mg(2+)</name>
        <dbReference type="ChEBI" id="CHEBI:18420"/>
        <label>1</label>
    </ligand>
</feature>
<name>A0A8J4HC72_9PROT</name>
<evidence type="ECO:0000256" key="3">
    <source>
        <dbReference type="ARBA" id="ARBA00022519"/>
    </source>
</evidence>
<dbReference type="SUPFAM" id="SSF56655">
    <property type="entry name" value="Carbohydrate phosphatase"/>
    <property type="match status" value="1"/>
</dbReference>
<feature type="binding site" evidence="7">
    <location>
        <position position="88"/>
    </location>
    <ligand>
        <name>Mg(2+)</name>
        <dbReference type="ChEBI" id="CHEBI:18420"/>
        <label>1</label>
        <note>catalytic</note>
    </ligand>
</feature>
<comment type="catalytic activity">
    <reaction evidence="6">
        <text>adenosine 3',5'-bisphosphate + H2O = AMP + phosphate</text>
        <dbReference type="Rhea" id="RHEA:10040"/>
        <dbReference type="ChEBI" id="CHEBI:15377"/>
        <dbReference type="ChEBI" id="CHEBI:43474"/>
        <dbReference type="ChEBI" id="CHEBI:58343"/>
        <dbReference type="ChEBI" id="CHEBI:456215"/>
        <dbReference type="EC" id="3.1.3.7"/>
    </reaction>
</comment>
<dbReference type="InterPro" id="IPR020550">
    <property type="entry name" value="Inositol_monophosphatase_CS"/>
</dbReference>
<feature type="binding site" evidence="6">
    <location>
        <position position="86"/>
    </location>
    <ligand>
        <name>Mg(2+)</name>
        <dbReference type="ChEBI" id="CHEBI:18420"/>
        <label>2</label>
    </ligand>
</feature>
<feature type="binding site" evidence="7">
    <location>
        <position position="89"/>
    </location>
    <ligand>
        <name>Mg(2+)</name>
        <dbReference type="ChEBI" id="CHEBI:18420"/>
        <label>1</label>
        <note>catalytic</note>
    </ligand>
</feature>
<reference evidence="8" key="1">
    <citation type="journal article" date="2020" name="mSystems">
        <title>Genome- and Community-Level Interaction Insights into Carbon Utilization and Element Cycling Functions of Hydrothermarchaeota in Hydrothermal Sediment.</title>
        <authorList>
            <person name="Zhou Z."/>
            <person name="Liu Y."/>
            <person name="Xu W."/>
            <person name="Pan J."/>
            <person name="Luo Z.H."/>
            <person name="Li M."/>
        </authorList>
    </citation>
    <scope>NUCLEOTIDE SEQUENCE</scope>
    <source>
        <strain evidence="8">SpSt-997</strain>
    </source>
</reference>
<dbReference type="GO" id="GO:0008441">
    <property type="term" value="F:3'(2'),5'-bisphosphate nucleotidase activity"/>
    <property type="evidence" value="ECO:0007669"/>
    <property type="project" value="UniProtKB-UniRule"/>
</dbReference>
<dbReference type="EMBL" id="DTQM01000209">
    <property type="protein sequence ID" value="HGC43729.1"/>
    <property type="molecule type" value="Genomic_DNA"/>
</dbReference>
<feature type="binding site" evidence="7">
    <location>
        <position position="86"/>
    </location>
    <ligand>
        <name>Mg(2+)</name>
        <dbReference type="ChEBI" id="CHEBI:18420"/>
        <label>1</label>
        <note>catalytic</note>
    </ligand>
</feature>
<keyword evidence="6 7" id="KW-0460">Magnesium</keyword>
<dbReference type="GO" id="GO:0000103">
    <property type="term" value="P:sulfate assimilation"/>
    <property type="evidence" value="ECO:0007669"/>
    <property type="project" value="TreeGrafter"/>
</dbReference>
<protein>
    <recommendedName>
        <fullName evidence="6">3'(2'),5'-bisphosphate nucleotidase CysQ</fullName>
        <ecNumber evidence="6">3.1.3.7</ecNumber>
    </recommendedName>
    <alternativeName>
        <fullName evidence="6">3'(2'),5-bisphosphonucleoside 3'(2')-phosphohydrolase</fullName>
    </alternativeName>
    <alternativeName>
        <fullName evidence="6">3'-phosphoadenosine 5'-phosphate phosphatase</fullName>
        <shortName evidence="6">PAP phosphatase</shortName>
    </alternativeName>
</protein>
<evidence type="ECO:0000256" key="7">
    <source>
        <dbReference type="PIRSR" id="PIRSR600760-2"/>
    </source>
</evidence>
<dbReference type="EC" id="3.1.3.7" evidence="6"/>
<feature type="binding site" evidence="6">
    <location>
        <position position="212"/>
    </location>
    <ligand>
        <name>substrate</name>
    </ligand>
</feature>
<comment type="caution">
    <text evidence="8">The sequence shown here is derived from an EMBL/GenBank/DDBJ whole genome shotgun (WGS) entry which is preliminary data.</text>
</comment>
<feature type="binding site" evidence="6">
    <location>
        <position position="67"/>
    </location>
    <ligand>
        <name>substrate</name>
    </ligand>
</feature>
<keyword evidence="3 6" id="KW-0997">Cell inner membrane</keyword>
<feature type="binding site" evidence="7">
    <location>
        <position position="212"/>
    </location>
    <ligand>
        <name>Mg(2+)</name>
        <dbReference type="ChEBI" id="CHEBI:18420"/>
        <label>1</label>
        <note>catalytic</note>
    </ligand>
</feature>
<dbReference type="InterPro" id="IPR000760">
    <property type="entry name" value="Inositol_monophosphatase-like"/>
</dbReference>
<dbReference type="Gene3D" id="3.30.540.10">
    <property type="entry name" value="Fructose-1,6-Bisphosphatase, subunit A, domain 1"/>
    <property type="match status" value="1"/>
</dbReference>
<evidence type="ECO:0000256" key="1">
    <source>
        <dbReference type="ARBA" id="ARBA00005289"/>
    </source>
</evidence>
<proteinExistence type="inferred from homology"/>
<dbReference type="GO" id="GO:0046854">
    <property type="term" value="P:phosphatidylinositol phosphate biosynthetic process"/>
    <property type="evidence" value="ECO:0007669"/>
    <property type="project" value="InterPro"/>
</dbReference>
<dbReference type="PRINTS" id="PR00377">
    <property type="entry name" value="IMPHPHTASES"/>
</dbReference>
<evidence type="ECO:0000256" key="6">
    <source>
        <dbReference type="HAMAP-Rule" id="MF_02095"/>
    </source>
</evidence>
<evidence type="ECO:0000313" key="8">
    <source>
        <dbReference type="EMBL" id="HGC43729.1"/>
    </source>
</evidence>
<dbReference type="CDD" id="cd01638">
    <property type="entry name" value="CysQ"/>
    <property type="match status" value="1"/>
</dbReference>
<dbReference type="InterPro" id="IPR050725">
    <property type="entry name" value="CysQ/Inositol_MonoPase"/>
</dbReference>
<dbReference type="PANTHER" id="PTHR43028:SF5">
    <property type="entry name" value="3'(2'),5'-BISPHOSPHATE NUCLEOTIDASE 1"/>
    <property type="match status" value="1"/>
</dbReference>
<feature type="binding site" evidence="6">
    <location>
        <begin position="88"/>
        <end position="91"/>
    </location>
    <ligand>
        <name>substrate</name>
    </ligand>
</feature>
<feature type="binding site" evidence="6">
    <location>
        <position position="88"/>
    </location>
    <ligand>
        <name>Mg(2+)</name>
        <dbReference type="ChEBI" id="CHEBI:18420"/>
        <label>1</label>
    </ligand>
</feature>
<dbReference type="AlphaFoldDB" id="A0A8J4HC72"/>